<dbReference type="PANTHER" id="PTHR10226:SF8">
    <property type="entry name" value="A-KINASE ANCHOR PROTEIN 4"/>
    <property type="match status" value="1"/>
</dbReference>
<dbReference type="GO" id="GO:0097228">
    <property type="term" value="C:sperm principal piece"/>
    <property type="evidence" value="ECO:0007669"/>
    <property type="project" value="TreeGrafter"/>
</dbReference>
<evidence type="ECO:0000313" key="6">
    <source>
        <dbReference type="Proteomes" id="UP001142489"/>
    </source>
</evidence>
<evidence type="ECO:0000313" key="5">
    <source>
        <dbReference type="EMBL" id="KAJ7345986.1"/>
    </source>
</evidence>
<proteinExistence type="inferred from homology"/>
<feature type="compositionally biased region" description="Basic and acidic residues" evidence="3">
    <location>
        <begin position="211"/>
        <end position="226"/>
    </location>
</feature>
<dbReference type="PANTHER" id="PTHR10226">
    <property type="entry name" value="A KINASE ANCHOR PROTEIN"/>
    <property type="match status" value="1"/>
</dbReference>
<comment type="caution">
    <text evidence="5">The sequence shown here is derived from an EMBL/GenBank/DDBJ whole genome shotgun (WGS) entry which is preliminary data.</text>
</comment>
<keyword evidence="2" id="KW-0597">Phosphoprotein</keyword>
<dbReference type="GO" id="GO:0051018">
    <property type="term" value="F:protein kinase A binding"/>
    <property type="evidence" value="ECO:0007669"/>
    <property type="project" value="TreeGrafter"/>
</dbReference>
<feature type="compositionally biased region" description="Basic and acidic residues" evidence="3">
    <location>
        <begin position="469"/>
        <end position="478"/>
    </location>
</feature>
<feature type="compositionally biased region" description="Polar residues" evidence="3">
    <location>
        <begin position="197"/>
        <end position="209"/>
    </location>
</feature>
<protein>
    <recommendedName>
        <fullName evidence="4">A-kinase anchor 110kDa C-terminal domain-containing protein</fullName>
    </recommendedName>
</protein>
<feature type="compositionally biased region" description="Basic and acidic residues" evidence="3">
    <location>
        <begin position="242"/>
        <end position="251"/>
    </location>
</feature>
<dbReference type="OrthoDB" id="6154436at2759"/>
<dbReference type="GO" id="GO:0035686">
    <property type="term" value="C:sperm fibrous sheath"/>
    <property type="evidence" value="ECO:0007669"/>
    <property type="project" value="TreeGrafter"/>
</dbReference>
<dbReference type="AlphaFoldDB" id="A0A9Q0YBH7"/>
<dbReference type="GO" id="GO:0005737">
    <property type="term" value="C:cytoplasm"/>
    <property type="evidence" value="ECO:0007669"/>
    <property type="project" value="TreeGrafter"/>
</dbReference>
<accession>A0A9Q0YBH7</accession>
<feature type="compositionally biased region" description="Polar residues" evidence="3">
    <location>
        <begin position="480"/>
        <end position="493"/>
    </location>
</feature>
<feature type="domain" description="A-kinase anchor 110kDa C-terminal" evidence="4">
    <location>
        <begin position="239"/>
        <end position="400"/>
    </location>
</feature>
<feature type="region of interest" description="Disordered" evidence="3">
    <location>
        <begin position="392"/>
        <end position="425"/>
    </location>
</feature>
<comment type="similarity">
    <text evidence="1">Belongs to the AKAP110 family.</text>
</comment>
<evidence type="ECO:0000259" key="4">
    <source>
        <dbReference type="Pfam" id="PF05716"/>
    </source>
</evidence>
<feature type="region of interest" description="Disordered" evidence="3">
    <location>
        <begin position="195"/>
        <end position="251"/>
    </location>
</feature>
<evidence type="ECO:0000256" key="3">
    <source>
        <dbReference type="SAM" id="MobiDB-lite"/>
    </source>
</evidence>
<sequence>MAHEIDWLSSRAGMCKVNFYQPDPQKDQERKVICFVDVANLNPKDRFGGVTASARSNTSGPGPGFELANLEEKEVIVIRDDEEGGHLNTEGAVCLLKQGTPEDASVVTWLSNDLQKYAVGFQHALTPSGTPRKVNTFDKMSCNNNNMAPSSSDNERGASDDIAYYANKLCSLVLDMTQKEIKEKWESSGKYTRHVISPQSTGNKATATEATEVRKPPPERSVKIDEPCPYERSCPKGSETTYSDKERRHEDATSVSKGMMIYANQVASDMMLSFLKTLKVQKGRHPPPACVVLKEVLVRHVKEIVSDLIDSSMKNLHNMTGALMTDSDFVYGLKKNLYNVGTQKTAEVLDAMVKRLFRLLAGDNRQVRAQSLAFTSYKAGPQSNQRMQGMQFASLKRESHSHNSQEDRGGGPTKPAPTGSQRSDKQGSLEVYAKDLLLTVLTQIQQHLLEKSRDPGPRESTNTSSFGYVHRDTIRDRAGGSSNPKYSSRQNEGTAEVSDSLKDKGNLILSMVQKILQEAGLNLDNNCGDRNRR</sequence>
<keyword evidence="6" id="KW-1185">Reference proteome</keyword>
<evidence type="ECO:0000256" key="1">
    <source>
        <dbReference type="ARBA" id="ARBA00005764"/>
    </source>
</evidence>
<reference evidence="5" key="1">
    <citation type="journal article" date="2023" name="DNA Res.">
        <title>Chromosome-level genome assembly of Phrynocephalus forsythii using third-generation DNA sequencing and Hi-C analysis.</title>
        <authorList>
            <person name="Qi Y."/>
            <person name="Zhao W."/>
            <person name="Zhao Y."/>
            <person name="Niu C."/>
            <person name="Cao S."/>
            <person name="Zhang Y."/>
        </authorList>
    </citation>
    <scope>NUCLEOTIDE SEQUENCE</scope>
    <source>
        <tissue evidence="5">Muscle</tissue>
    </source>
</reference>
<dbReference type="GO" id="GO:0008104">
    <property type="term" value="P:intracellular protein localization"/>
    <property type="evidence" value="ECO:0007669"/>
    <property type="project" value="TreeGrafter"/>
</dbReference>
<feature type="compositionally biased region" description="Basic and acidic residues" evidence="3">
    <location>
        <begin position="395"/>
        <end position="409"/>
    </location>
</feature>
<gene>
    <name evidence="5" type="ORF">JRQ81_001936</name>
</gene>
<name>A0A9Q0YBH7_9SAUR</name>
<dbReference type="EMBL" id="JAPFRF010000001">
    <property type="protein sequence ID" value="KAJ7345986.1"/>
    <property type="molecule type" value="Genomic_DNA"/>
</dbReference>
<dbReference type="Proteomes" id="UP001142489">
    <property type="component" value="Unassembled WGS sequence"/>
</dbReference>
<dbReference type="InterPro" id="IPR018292">
    <property type="entry name" value="AKAP_110_C"/>
</dbReference>
<organism evidence="5 6">
    <name type="scientific">Phrynocephalus forsythii</name>
    <dbReference type="NCBI Taxonomy" id="171643"/>
    <lineage>
        <taxon>Eukaryota</taxon>
        <taxon>Metazoa</taxon>
        <taxon>Chordata</taxon>
        <taxon>Craniata</taxon>
        <taxon>Vertebrata</taxon>
        <taxon>Euteleostomi</taxon>
        <taxon>Lepidosauria</taxon>
        <taxon>Squamata</taxon>
        <taxon>Bifurcata</taxon>
        <taxon>Unidentata</taxon>
        <taxon>Episquamata</taxon>
        <taxon>Toxicofera</taxon>
        <taxon>Iguania</taxon>
        <taxon>Acrodonta</taxon>
        <taxon>Agamidae</taxon>
        <taxon>Agaminae</taxon>
        <taxon>Phrynocephalus</taxon>
    </lineage>
</organism>
<dbReference type="Pfam" id="PF05716">
    <property type="entry name" value="AKAP_110"/>
    <property type="match status" value="1"/>
</dbReference>
<evidence type="ECO:0000256" key="2">
    <source>
        <dbReference type="ARBA" id="ARBA00022553"/>
    </source>
</evidence>
<dbReference type="InterPro" id="IPR008382">
    <property type="entry name" value="SPHK1-interactor_AKAP_110"/>
</dbReference>
<feature type="region of interest" description="Disordered" evidence="3">
    <location>
        <begin position="449"/>
        <end position="499"/>
    </location>
</feature>